<dbReference type="PANTHER" id="PTHR43479">
    <property type="entry name" value="ACREF/ENVCD OPERON REPRESSOR-RELATED"/>
    <property type="match status" value="1"/>
</dbReference>
<gene>
    <name evidence="4" type="ORF">SAMN02745110_01728</name>
</gene>
<dbReference type="PANTHER" id="PTHR43479:SF20">
    <property type="entry name" value="HTH TETR-TYPE DOMAIN-CONTAINING PROTEIN"/>
    <property type="match status" value="1"/>
</dbReference>
<evidence type="ECO:0000256" key="1">
    <source>
        <dbReference type="ARBA" id="ARBA00023125"/>
    </source>
</evidence>
<dbReference type="RefSeq" id="WP_159444123.1">
    <property type="nucleotide sequence ID" value="NZ_FMTO01000009.1"/>
</dbReference>
<feature type="DNA-binding region" description="H-T-H motif" evidence="2">
    <location>
        <begin position="32"/>
        <end position="51"/>
    </location>
</feature>
<dbReference type="SUPFAM" id="SSF48498">
    <property type="entry name" value="Tetracyclin repressor-like, C-terminal domain"/>
    <property type="match status" value="1"/>
</dbReference>
<dbReference type="PROSITE" id="PS50977">
    <property type="entry name" value="HTH_TETR_2"/>
    <property type="match status" value="1"/>
</dbReference>
<proteinExistence type="predicted"/>
<dbReference type="AlphaFoldDB" id="A0A1T4NVS1"/>
<sequence>MSEKPYHHGNLKNELIEQGIKYISLNGIENLSMRKLATVCGVSSAAPYAHFKNKGDFLIQARAYVEDIFSDVLQKSIDNCKNPEKRLLELGKCYVMFFVENPHYHQFMFSDEGIIVEEYRPYQIFSGAVKETLGAFGIKGKEVFYKTILLWATVQGLTDICAVCEMFEEEKLEKEVEKVLDMLSL</sequence>
<name>A0A1T4NVS1_9FIRM</name>
<dbReference type="Proteomes" id="UP000189857">
    <property type="component" value="Unassembled WGS sequence"/>
</dbReference>
<evidence type="ECO:0000313" key="5">
    <source>
        <dbReference type="Proteomes" id="UP000189857"/>
    </source>
</evidence>
<keyword evidence="1 2" id="KW-0238">DNA-binding</keyword>
<protein>
    <submittedName>
        <fullName evidence="4">Transcriptional regulator, TetR family</fullName>
    </submittedName>
</protein>
<reference evidence="4 5" key="1">
    <citation type="submission" date="2017-02" db="EMBL/GenBank/DDBJ databases">
        <authorList>
            <person name="Peterson S.W."/>
        </authorList>
    </citation>
    <scope>NUCLEOTIDE SEQUENCE [LARGE SCALE GENOMIC DNA]</scope>
    <source>
        <strain evidence="4 5">ATCC 17233</strain>
    </source>
</reference>
<dbReference type="InterPro" id="IPR050624">
    <property type="entry name" value="HTH-type_Tx_Regulator"/>
</dbReference>
<dbReference type="InterPro" id="IPR001647">
    <property type="entry name" value="HTH_TetR"/>
</dbReference>
<dbReference type="Gene3D" id="1.10.357.10">
    <property type="entry name" value="Tetracycline Repressor, domain 2"/>
    <property type="match status" value="1"/>
</dbReference>
<dbReference type="GO" id="GO:0003677">
    <property type="term" value="F:DNA binding"/>
    <property type="evidence" value="ECO:0007669"/>
    <property type="project" value="UniProtKB-UniRule"/>
</dbReference>
<dbReference type="InterPro" id="IPR009057">
    <property type="entry name" value="Homeodomain-like_sf"/>
</dbReference>
<evidence type="ECO:0000259" key="3">
    <source>
        <dbReference type="PROSITE" id="PS50977"/>
    </source>
</evidence>
<organism evidence="4 5">
    <name type="scientific">Eubacterium ruminantium</name>
    <dbReference type="NCBI Taxonomy" id="42322"/>
    <lineage>
        <taxon>Bacteria</taxon>
        <taxon>Bacillati</taxon>
        <taxon>Bacillota</taxon>
        <taxon>Clostridia</taxon>
        <taxon>Eubacteriales</taxon>
        <taxon>Eubacteriaceae</taxon>
        <taxon>Eubacterium</taxon>
    </lineage>
</organism>
<feature type="domain" description="HTH tetR-type" evidence="3">
    <location>
        <begin position="9"/>
        <end position="69"/>
    </location>
</feature>
<keyword evidence="5" id="KW-1185">Reference proteome</keyword>
<dbReference type="EMBL" id="FUXA01000010">
    <property type="protein sequence ID" value="SJZ83339.1"/>
    <property type="molecule type" value="Genomic_DNA"/>
</dbReference>
<dbReference type="InterPro" id="IPR036271">
    <property type="entry name" value="Tet_transcr_reg_TetR-rel_C_sf"/>
</dbReference>
<evidence type="ECO:0000313" key="4">
    <source>
        <dbReference type="EMBL" id="SJZ83339.1"/>
    </source>
</evidence>
<dbReference type="Pfam" id="PF00440">
    <property type="entry name" value="TetR_N"/>
    <property type="match status" value="1"/>
</dbReference>
<evidence type="ECO:0000256" key="2">
    <source>
        <dbReference type="PROSITE-ProRule" id="PRU00335"/>
    </source>
</evidence>
<dbReference type="SUPFAM" id="SSF46689">
    <property type="entry name" value="Homeodomain-like"/>
    <property type="match status" value="1"/>
</dbReference>
<accession>A0A1T4NVS1</accession>